<dbReference type="Pfam" id="PF00480">
    <property type="entry name" value="ROK"/>
    <property type="match status" value="1"/>
</dbReference>
<organism evidence="1 2">
    <name type="scientific">Hymenobacter volaticus</name>
    <dbReference type="NCBI Taxonomy" id="2932254"/>
    <lineage>
        <taxon>Bacteria</taxon>
        <taxon>Pseudomonadati</taxon>
        <taxon>Bacteroidota</taxon>
        <taxon>Cytophagia</taxon>
        <taxon>Cytophagales</taxon>
        <taxon>Hymenobacteraceae</taxon>
        <taxon>Hymenobacter</taxon>
    </lineage>
</organism>
<sequence>MREYITATPVPLTKQQALAALSEHTASHFDQHQNLWGLDLGGTKIEGVILRSASEPEVLFRDRVPTEASQGYEHMLGQVHLLVERMEQAAGYRPCKIGIGTPGTMIPKSGLMKNCNTTALNGRPLKADLEKLLNQRVFIANDANCFALSETRLGVVKERFPEARVVFGIILGTGVGGGLIVNGQVIEGFHGIAGEWGHNYLGETTDKTCFCGKTGCIESILAGPALERFYTEKSGEKLALKEIMQRATAGTDPAAVQTLDRLTHYFGLALSAVVNILDPEVIVIGGGVGNIPELYTTGVANIAQYIIDHHFAAPVVKPMLGDSAGVFGAAYLVA</sequence>
<dbReference type="EMBL" id="CP095061">
    <property type="protein sequence ID" value="UOQ65399.1"/>
    <property type="molecule type" value="Genomic_DNA"/>
</dbReference>
<gene>
    <name evidence="1" type="ORF">MUN86_17855</name>
</gene>
<dbReference type="PROSITE" id="PS01125">
    <property type="entry name" value="ROK"/>
    <property type="match status" value="1"/>
</dbReference>
<dbReference type="Proteomes" id="UP000830401">
    <property type="component" value="Chromosome"/>
</dbReference>
<dbReference type="Gene3D" id="3.30.420.40">
    <property type="match status" value="2"/>
</dbReference>
<dbReference type="PANTHER" id="PTHR18964">
    <property type="entry name" value="ROK (REPRESSOR, ORF, KINASE) FAMILY"/>
    <property type="match status" value="1"/>
</dbReference>
<protein>
    <submittedName>
        <fullName evidence="1">ROK family protein</fullName>
    </submittedName>
</protein>
<dbReference type="RefSeq" id="WP_245119406.1">
    <property type="nucleotide sequence ID" value="NZ_CP095061.1"/>
</dbReference>
<accession>A0ABY4G3F2</accession>
<dbReference type="InterPro" id="IPR049874">
    <property type="entry name" value="ROK_cs"/>
</dbReference>
<dbReference type="InterPro" id="IPR000600">
    <property type="entry name" value="ROK"/>
</dbReference>
<dbReference type="InterPro" id="IPR043129">
    <property type="entry name" value="ATPase_NBD"/>
</dbReference>
<dbReference type="SUPFAM" id="SSF53067">
    <property type="entry name" value="Actin-like ATPase domain"/>
    <property type="match status" value="1"/>
</dbReference>
<reference evidence="1" key="1">
    <citation type="submission" date="2022-04" db="EMBL/GenBank/DDBJ databases">
        <title>Hymenobacter sp. isolated from the air.</title>
        <authorList>
            <person name="Won M."/>
            <person name="Lee C.-M."/>
            <person name="Woen H.-Y."/>
            <person name="Kwon S.-W."/>
        </authorList>
    </citation>
    <scope>NUCLEOTIDE SEQUENCE</scope>
    <source>
        <strain evidence="1">5420S-77</strain>
    </source>
</reference>
<proteinExistence type="predicted"/>
<dbReference type="PANTHER" id="PTHR18964:SF174">
    <property type="entry name" value="D-ALLOSE KINASE-RELATED"/>
    <property type="match status" value="1"/>
</dbReference>
<keyword evidence="2" id="KW-1185">Reference proteome</keyword>
<evidence type="ECO:0000313" key="2">
    <source>
        <dbReference type="Proteomes" id="UP000830401"/>
    </source>
</evidence>
<evidence type="ECO:0000313" key="1">
    <source>
        <dbReference type="EMBL" id="UOQ65399.1"/>
    </source>
</evidence>
<name>A0ABY4G3F2_9BACT</name>
<dbReference type="CDD" id="cd24066">
    <property type="entry name" value="ASKHA_NBD_ROK_EcFRK-like"/>
    <property type="match status" value="1"/>
</dbReference>